<organism evidence="2 3">
    <name type="scientific">Mycena alexandri</name>
    <dbReference type="NCBI Taxonomy" id="1745969"/>
    <lineage>
        <taxon>Eukaryota</taxon>
        <taxon>Fungi</taxon>
        <taxon>Dikarya</taxon>
        <taxon>Basidiomycota</taxon>
        <taxon>Agaricomycotina</taxon>
        <taxon>Agaricomycetes</taxon>
        <taxon>Agaricomycetidae</taxon>
        <taxon>Agaricales</taxon>
        <taxon>Marasmiineae</taxon>
        <taxon>Mycenaceae</taxon>
        <taxon>Mycena</taxon>
    </lineage>
</organism>
<dbReference type="PANTHER" id="PTHR46579:SF1">
    <property type="entry name" value="F5_8 TYPE C DOMAIN-CONTAINING PROTEIN"/>
    <property type="match status" value="1"/>
</dbReference>
<evidence type="ECO:0008006" key="4">
    <source>
        <dbReference type="Google" id="ProtNLM"/>
    </source>
</evidence>
<name>A0AAD6SDW1_9AGAR</name>
<dbReference type="PANTHER" id="PTHR46579">
    <property type="entry name" value="F5/8 TYPE C DOMAIN-CONTAINING PROTEIN-RELATED"/>
    <property type="match status" value="1"/>
</dbReference>
<feature type="region of interest" description="Disordered" evidence="1">
    <location>
        <begin position="101"/>
        <end position="138"/>
    </location>
</feature>
<dbReference type="AlphaFoldDB" id="A0AAD6SDW1"/>
<feature type="region of interest" description="Disordered" evidence="1">
    <location>
        <begin position="32"/>
        <end position="79"/>
    </location>
</feature>
<proteinExistence type="predicted"/>
<dbReference type="Proteomes" id="UP001218188">
    <property type="component" value="Unassembled WGS sequence"/>
</dbReference>
<gene>
    <name evidence="2" type="ORF">C8F04DRAFT_1299595</name>
</gene>
<feature type="compositionally biased region" description="Polar residues" evidence="1">
    <location>
        <begin position="38"/>
        <end position="65"/>
    </location>
</feature>
<feature type="compositionally biased region" description="Acidic residues" evidence="1">
    <location>
        <begin position="116"/>
        <end position="133"/>
    </location>
</feature>
<keyword evidence="3" id="KW-1185">Reference proteome</keyword>
<dbReference type="EMBL" id="JARJCM010000150">
    <property type="protein sequence ID" value="KAJ7025680.1"/>
    <property type="molecule type" value="Genomic_DNA"/>
</dbReference>
<comment type="caution">
    <text evidence="2">The sequence shown here is derived from an EMBL/GenBank/DDBJ whole genome shotgun (WGS) entry which is preliminary data.</text>
</comment>
<accession>A0AAD6SDW1</accession>
<evidence type="ECO:0000256" key="1">
    <source>
        <dbReference type="SAM" id="MobiDB-lite"/>
    </source>
</evidence>
<protein>
    <recommendedName>
        <fullName evidence="4">Transposase</fullName>
    </recommendedName>
</protein>
<evidence type="ECO:0000313" key="3">
    <source>
        <dbReference type="Proteomes" id="UP001218188"/>
    </source>
</evidence>
<sequence length="1033" mass="115818">MAARPCPCPQCKGKIPQQLATLRNHMKGVVKTAPPSLRASTSEFTPLVSSPRSPTHSDLSTNSNDPDNHFDGIPGPSDLTIPFAAYESHQEDDCSSVLSMESLDDPVDCSSSSVWSDDDNDDLIESDTEDDGDAQILENDRNYLSRERIFAEADSDDEELDDEFLPPAFSEDRTFRNAYIHVFANATFHGATHLNSKIHLDSIHCALSSAGVAEGLDKFARTLATVERRLGINIDDSIVYFFVCPECWKRHHPSELNKPSLSSTCSRNGCSGTIYTVKRTASSAQKRTPTKIMPFFPPNIAIQRMMRRPGKYEECNHWRKAEDHGAQPPISLEQWTDETDMDAPLRDIHDGWRWRNIPAFLRREWDEGRKNLTDVPIFQSPPRFVSLPCGLLLTISIDWFQAIKGRIHSTGAVFIVINNLPREIRFLAENTFLVLLIPGEMMRVHDHEAKEQVNATLLNVAADGPARLKFSGFVSTNSDEHMCTVCDKPFSSLVDPDCYNPDNAAFCYRDEHRQLRYKFIAANTQDNDYRDQIAAKKGLSNVIHKDILLGGGMFNARPGAEETPLEIFDRFLEGLWWPADVGRVRSRMGTGGGKIKADEWRNAMLVYPVALFEAWRVGNSLPDGDAPLPKSRSKVKAKEDHTALLMNKRRKKHAARQANTEAIDYAAIEDTGTSRNYGEHYLNVLRFCTASRVIVTRAISPNDATRARTFLSEAFSSWARMNCLLTPNFHLSTHTDLFIWAFGPGYGWWVFPTERHLGRLGRFKTNGHAGGELEATMMRSWWKSMFCQDLVSQLQSLPDRTAEDDRTIDLLLQGMKGSGEEQRARGTLSSHLAAMAAEAKDPADTVKLPKQSPTLDIRTKGLYSTLLLFARSIWSDRKIVSDGGHQEGTVLSSKVKSFGNVLVRGVKYGMSGHHRGKGYCYGFIKGRIPCQINYLVQISLSTGETKEVALVSRFRMPTDELAKDAIRELPWYDWGADLGVSLWNIGTNDMEAVAMEDFCGRFAWGQITLCDALVVVFSLDHTGQEPDTLDDED</sequence>
<evidence type="ECO:0000313" key="2">
    <source>
        <dbReference type="EMBL" id="KAJ7025680.1"/>
    </source>
</evidence>
<reference evidence="2" key="1">
    <citation type="submission" date="2023-03" db="EMBL/GenBank/DDBJ databases">
        <title>Massive genome expansion in bonnet fungi (Mycena s.s.) driven by repeated elements and novel gene families across ecological guilds.</title>
        <authorList>
            <consortium name="Lawrence Berkeley National Laboratory"/>
            <person name="Harder C.B."/>
            <person name="Miyauchi S."/>
            <person name="Viragh M."/>
            <person name="Kuo A."/>
            <person name="Thoen E."/>
            <person name="Andreopoulos B."/>
            <person name="Lu D."/>
            <person name="Skrede I."/>
            <person name="Drula E."/>
            <person name="Henrissat B."/>
            <person name="Morin E."/>
            <person name="Kohler A."/>
            <person name="Barry K."/>
            <person name="LaButti K."/>
            <person name="Morin E."/>
            <person name="Salamov A."/>
            <person name="Lipzen A."/>
            <person name="Mereny Z."/>
            <person name="Hegedus B."/>
            <person name="Baldrian P."/>
            <person name="Stursova M."/>
            <person name="Weitz H."/>
            <person name="Taylor A."/>
            <person name="Grigoriev I.V."/>
            <person name="Nagy L.G."/>
            <person name="Martin F."/>
            <person name="Kauserud H."/>
        </authorList>
    </citation>
    <scope>NUCLEOTIDE SEQUENCE</scope>
    <source>
        <strain evidence="2">CBHHK200</strain>
    </source>
</reference>